<dbReference type="EMBL" id="JACSQT010000004">
    <property type="protein sequence ID" value="MBD7937448.1"/>
    <property type="molecule type" value="Genomic_DNA"/>
</dbReference>
<accession>A0ABR8QPN4</accession>
<dbReference type="RefSeq" id="WP_191813681.1">
    <property type="nucleotide sequence ID" value="NZ_JACSQT010000004.1"/>
</dbReference>
<dbReference type="SUPFAM" id="SSF53474">
    <property type="entry name" value="alpha/beta-Hydrolases"/>
    <property type="match status" value="1"/>
</dbReference>
<dbReference type="InterPro" id="IPR050266">
    <property type="entry name" value="AB_hydrolase_sf"/>
</dbReference>
<dbReference type="PANTHER" id="PTHR43798:SF33">
    <property type="entry name" value="HYDROLASE, PUTATIVE (AFU_ORTHOLOGUE AFUA_2G14860)-RELATED"/>
    <property type="match status" value="1"/>
</dbReference>
<dbReference type="InterPro" id="IPR000073">
    <property type="entry name" value="AB_hydrolase_1"/>
</dbReference>
<sequence length="290" mass="33238">MFEVECMLSNGEVYDYLKKDGGEKVLLLVHGNYASANHWDVFLEKIPSKYTVYAPDLRGYGLSTYNQPIEDFKTFAYDLKLFCDHFSLNKITIIGWSNGGGIAMQFAAMYPNLVEKMVLLASMPAGGYPAYDENNQRYQTRETIEKDPMLNRLVEAQKMKELPFFTEAMEQLMFVKGRQVLGERFERYIEAAIQQRNIMDVAHAANVFNITDIDNEIAAGTGEINNIKAETFLMWGNKDVLTTREMTTTLLQDLKQSGVNVIFRELDAGHAFVIEEVDEVIRELESFFHR</sequence>
<evidence type="ECO:0000259" key="1">
    <source>
        <dbReference type="Pfam" id="PF00561"/>
    </source>
</evidence>
<feature type="domain" description="AB hydrolase-1" evidence="1">
    <location>
        <begin position="25"/>
        <end position="276"/>
    </location>
</feature>
<dbReference type="InterPro" id="IPR029058">
    <property type="entry name" value="AB_hydrolase_fold"/>
</dbReference>
<gene>
    <name evidence="2" type="ORF">H9655_10470</name>
</gene>
<protein>
    <submittedName>
        <fullName evidence="2">Alpha/beta hydrolase</fullName>
    </submittedName>
</protein>
<proteinExistence type="predicted"/>
<dbReference type="Proteomes" id="UP000657931">
    <property type="component" value="Unassembled WGS sequence"/>
</dbReference>
<organism evidence="2 3">
    <name type="scientific">Cytobacillus stercorigallinarum</name>
    <dbReference type="NCBI Taxonomy" id="2762240"/>
    <lineage>
        <taxon>Bacteria</taxon>
        <taxon>Bacillati</taxon>
        <taxon>Bacillota</taxon>
        <taxon>Bacilli</taxon>
        <taxon>Bacillales</taxon>
        <taxon>Bacillaceae</taxon>
        <taxon>Cytobacillus</taxon>
    </lineage>
</organism>
<dbReference type="Gene3D" id="3.40.50.1820">
    <property type="entry name" value="alpha/beta hydrolase"/>
    <property type="match status" value="1"/>
</dbReference>
<dbReference type="PANTHER" id="PTHR43798">
    <property type="entry name" value="MONOACYLGLYCEROL LIPASE"/>
    <property type="match status" value="1"/>
</dbReference>
<keyword evidence="2" id="KW-0378">Hydrolase</keyword>
<evidence type="ECO:0000313" key="2">
    <source>
        <dbReference type="EMBL" id="MBD7937448.1"/>
    </source>
</evidence>
<evidence type="ECO:0000313" key="3">
    <source>
        <dbReference type="Proteomes" id="UP000657931"/>
    </source>
</evidence>
<dbReference type="Pfam" id="PF00561">
    <property type="entry name" value="Abhydrolase_1"/>
    <property type="match status" value="1"/>
</dbReference>
<dbReference type="PRINTS" id="PR00111">
    <property type="entry name" value="ABHYDROLASE"/>
</dbReference>
<keyword evidence="3" id="KW-1185">Reference proteome</keyword>
<name>A0ABR8QPN4_9BACI</name>
<reference evidence="2 3" key="1">
    <citation type="submission" date="2020-08" db="EMBL/GenBank/DDBJ databases">
        <title>A Genomic Blueprint of the Chicken Gut Microbiome.</title>
        <authorList>
            <person name="Gilroy R."/>
            <person name="Ravi A."/>
            <person name="Getino M."/>
            <person name="Pursley I."/>
            <person name="Horton D.L."/>
            <person name="Alikhan N.-F."/>
            <person name="Baker D."/>
            <person name="Gharbi K."/>
            <person name="Hall N."/>
            <person name="Watson M."/>
            <person name="Adriaenssens E.M."/>
            <person name="Foster-Nyarko E."/>
            <person name="Jarju S."/>
            <person name="Secka A."/>
            <person name="Antonio M."/>
            <person name="Oren A."/>
            <person name="Chaudhuri R."/>
            <person name="La Ragione R.M."/>
            <person name="Hildebrand F."/>
            <person name="Pallen M.J."/>
        </authorList>
    </citation>
    <scope>NUCLEOTIDE SEQUENCE [LARGE SCALE GENOMIC DNA]</scope>
    <source>
        <strain evidence="2 3">Sa5YUA1</strain>
    </source>
</reference>
<dbReference type="GO" id="GO:0016787">
    <property type="term" value="F:hydrolase activity"/>
    <property type="evidence" value="ECO:0007669"/>
    <property type="project" value="UniProtKB-KW"/>
</dbReference>
<comment type="caution">
    <text evidence="2">The sequence shown here is derived from an EMBL/GenBank/DDBJ whole genome shotgun (WGS) entry which is preliminary data.</text>
</comment>